<protein>
    <submittedName>
        <fullName evidence="7">Threonine efflux protein</fullName>
    </submittedName>
</protein>
<gene>
    <name evidence="7" type="ORF">GCM10010961_13710</name>
</gene>
<dbReference type="GO" id="GO:0015171">
    <property type="term" value="F:amino acid transmembrane transporter activity"/>
    <property type="evidence" value="ECO:0007669"/>
    <property type="project" value="TreeGrafter"/>
</dbReference>
<keyword evidence="2" id="KW-1003">Cell membrane</keyword>
<dbReference type="Pfam" id="PF01810">
    <property type="entry name" value="LysE"/>
    <property type="match status" value="1"/>
</dbReference>
<keyword evidence="5 6" id="KW-0472">Membrane</keyword>
<reference evidence="7" key="1">
    <citation type="journal article" date="2014" name="Int. J. Syst. Evol. Microbiol.">
        <title>Complete genome sequence of Corynebacterium casei LMG S-19264T (=DSM 44701T), isolated from a smear-ripened cheese.</title>
        <authorList>
            <consortium name="US DOE Joint Genome Institute (JGI-PGF)"/>
            <person name="Walter F."/>
            <person name="Albersmeier A."/>
            <person name="Kalinowski J."/>
            <person name="Ruckert C."/>
        </authorList>
    </citation>
    <scope>NUCLEOTIDE SEQUENCE</scope>
    <source>
        <strain evidence="7">CGMCC 1.7081</strain>
    </source>
</reference>
<evidence type="ECO:0000256" key="4">
    <source>
        <dbReference type="ARBA" id="ARBA00022989"/>
    </source>
</evidence>
<evidence type="ECO:0000313" key="8">
    <source>
        <dbReference type="Proteomes" id="UP000611500"/>
    </source>
</evidence>
<keyword evidence="8" id="KW-1185">Reference proteome</keyword>
<dbReference type="EMBL" id="BNAP01000003">
    <property type="protein sequence ID" value="GHG86070.1"/>
    <property type="molecule type" value="Genomic_DNA"/>
</dbReference>
<dbReference type="PANTHER" id="PTHR30086:SF19">
    <property type="entry name" value="THREONINE EFFLUX PROTEIN"/>
    <property type="match status" value="1"/>
</dbReference>
<dbReference type="PANTHER" id="PTHR30086">
    <property type="entry name" value="ARGININE EXPORTER PROTEIN ARGO"/>
    <property type="match status" value="1"/>
</dbReference>
<dbReference type="InterPro" id="IPR001123">
    <property type="entry name" value="LeuE-type"/>
</dbReference>
<feature type="transmembrane region" description="Helical" evidence="6">
    <location>
        <begin position="6"/>
        <end position="27"/>
    </location>
</feature>
<dbReference type="AlphaFoldDB" id="A0A8J3MBX5"/>
<dbReference type="Proteomes" id="UP000611500">
    <property type="component" value="Unassembled WGS sequence"/>
</dbReference>
<proteinExistence type="predicted"/>
<organism evidence="7 8">
    <name type="scientific">Pseudodonghicola xiamenensis</name>
    <dbReference type="NCBI Taxonomy" id="337702"/>
    <lineage>
        <taxon>Bacteria</taxon>
        <taxon>Pseudomonadati</taxon>
        <taxon>Pseudomonadota</taxon>
        <taxon>Alphaproteobacteria</taxon>
        <taxon>Rhodobacterales</taxon>
        <taxon>Paracoccaceae</taxon>
        <taxon>Pseudodonghicola</taxon>
    </lineage>
</organism>
<evidence type="ECO:0000256" key="5">
    <source>
        <dbReference type="ARBA" id="ARBA00023136"/>
    </source>
</evidence>
<name>A0A8J3MBX5_9RHOB</name>
<feature type="transmembrane region" description="Helical" evidence="6">
    <location>
        <begin position="39"/>
        <end position="61"/>
    </location>
</feature>
<feature type="transmembrane region" description="Helical" evidence="6">
    <location>
        <begin position="144"/>
        <end position="170"/>
    </location>
</feature>
<reference evidence="7" key="2">
    <citation type="submission" date="2020-09" db="EMBL/GenBank/DDBJ databases">
        <authorList>
            <person name="Sun Q."/>
            <person name="Zhou Y."/>
        </authorList>
    </citation>
    <scope>NUCLEOTIDE SEQUENCE</scope>
    <source>
        <strain evidence="7">CGMCC 1.7081</strain>
    </source>
</reference>
<evidence type="ECO:0000256" key="6">
    <source>
        <dbReference type="SAM" id="Phobius"/>
    </source>
</evidence>
<accession>A0A8J3MBX5</accession>
<evidence type="ECO:0000256" key="2">
    <source>
        <dbReference type="ARBA" id="ARBA00022475"/>
    </source>
</evidence>
<feature type="transmembrane region" description="Helical" evidence="6">
    <location>
        <begin position="67"/>
        <end position="88"/>
    </location>
</feature>
<keyword evidence="4 6" id="KW-1133">Transmembrane helix</keyword>
<dbReference type="GO" id="GO:0005886">
    <property type="term" value="C:plasma membrane"/>
    <property type="evidence" value="ECO:0007669"/>
    <property type="project" value="UniProtKB-SubCell"/>
</dbReference>
<comment type="subcellular location">
    <subcellularLocation>
        <location evidence="1">Cell membrane</location>
        <topology evidence="1">Multi-pass membrane protein</topology>
    </subcellularLocation>
</comment>
<sequence>MIGVHLGLILLGWMVASGSPGPATLAISGTAMLHGRRAGLAIAAGVVCGSAIWGIAAGLGLNAMMLANVWVFEAMRYIGAAYLLLLAVKSLKSAVRPKPAAPLAAAGHRLFLKGLLIHLTNPKAILSWSAIYVIALPLDAGSAQIWTLFACLIATSITVFSGYGLLFSVPRIARGYGRLRRWFDASFGLLFGAASAEILTARLRV</sequence>
<evidence type="ECO:0000256" key="1">
    <source>
        <dbReference type="ARBA" id="ARBA00004651"/>
    </source>
</evidence>
<keyword evidence="3 6" id="KW-0812">Transmembrane</keyword>
<evidence type="ECO:0000313" key="7">
    <source>
        <dbReference type="EMBL" id="GHG86070.1"/>
    </source>
</evidence>
<evidence type="ECO:0000256" key="3">
    <source>
        <dbReference type="ARBA" id="ARBA00022692"/>
    </source>
</evidence>
<comment type="caution">
    <text evidence="7">The sequence shown here is derived from an EMBL/GenBank/DDBJ whole genome shotgun (WGS) entry which is preliminary data.</text>
</comment>
<dbReference type="RefSeq" id="WP_028092651.1">
    <property type="nucleotide sequence ID" value="NZ_BNAP01000003.1"/>
</dbReference>